<organism evidence="5 6">
    <name type="scientific">Calocera cornea HHB12733</name>
    <dbReference type="NCBI Taxonomy" id="1353952"/>
    <lineage>
        <taxon>Eukaryota</taxon>
        <taxon>Fungi</taxon>
        <taxon>Dikarya</taxon>
        <taxon>Basidiomycota</taxon>
        <taxon>Agaricomycotina</taxon>
        <taxon>Dacrymycetes</taxon>
        <taxon>Dacrymycetales</taxon>
        <taxon>Dacrymycetaceae</taxon>
        <taxon>Calocera</taxon>
    </lineage>
</organism>
<protein>
    <recommendedName>
        <fullName evidence="4">VWFA domain-containing protein</fullName>
    </recommendedName>
</protein>
<keyword evidence="2" id="KW-0647">Proteasome</keyword>
<dbReference type="Proteomes" id="UP000076842">
    <property type="component" value="Unassembled WGS sequence"/>
</dbReference>
<dbReference type="CDD" id="cd01452">
    <property type="entry name" value="VWA_26S_proteasome_subunit"/>
    <property type="match status" value="1"/>
</dbReference>
<evidence type="ECO:0000313" key="5">
    <source>
        <dbReference type="EMBL" id="KZT62213.1"/>
    </source>
</evidence>
<dbReference type="SMART" id="SM00726">
    <property type="entry name" value="UIM"/>
    <property type="match status" value="3"/>
</dbReference>
<sequence>MVLEACMIVIDNSEYMRNGDFQPTRFGAQSDAVSSIFQTKVDSNPENTVGVMTMAGKAPEVLVTPTQDIGKILSALHNTKIGGEADIATGIQVAQLALKHRPNKSQRQRIVVFVGSPVNADDKSLVRLGKKLKKNNIAIDIINFGEEEENEGKLEEFVKATDSGNNSHLVSVPPGPHLLSDFIFASPMLEGDGAAPRGGFGGGDDFTVDPNMDPELAEALRLSLAEERAREAAAAATAAAAGEPPANAQAVASIPGDPMDEDEAMLQHALALSQAEGAAGDHDGDVHMGDEAPASAAEGEEDEEDAIRLAIEMSLREKEDDGEGDSSHKS</sequence>
<accession>A0A165JSI4</accession>
<dbReference type="PANTHER" id="PTHR10223:SF0">
    <property type="entry name" value="26S PROTEASOME NON-ATPASE REGULATORY SUBUNIT 4"/>
    <property type="match status" value="1"/>
</dbReference>
<dbReference type="EMBL" id="KV423918">
    <property type="protein sequence ID" value="KZT62213.1"/>
    <property type="molecule type" value="Genomic_DNA"/>
</dbReference>
<dbReference type="SMART" id="SM00327">
    <property type="entry name" value="VWA"/>
    <property type="match status" value="1"/>
</dbReference>
<dbReference type="PROSITE" id="PS50330">
    <property type="entry name" value="UIM"/>
    <property type="match status" value="2"/>
</dbReference>
<reference evidence="5 6" key="1">
    <citation type="journal article" date="2016" name="Mol. Biol. Evol.">
        <title>Comparative Genomics of Early-Diverging Mushroom-Forming Fungi Provides Insights into the Origins of Lignocellulose Decay Capabilities.</title>
        <authorList>
            <person name="Nagy L.G."/>
            <person name="Riley R."/>
            <person name="Tritt A."/>
            <person name="Adam C."/>
            <person name="Daum C."/>
            <person name="Floudas D."/>
            <person name="Sun H."/>
            <person name="Yadav J.S."/>
            <person name="Pangilinan J."/>
            <person name="Larsson K.H."/>
            <person name="Matsuura K."/>
            <person name="Barry K."/>
            <person name="Labutti K."/>
            <person name="Kuo R."/>
            <person name="Ohm R.A."/>
            <person name="Bhattacharya S.S."/>
            <person name="Shirouzu T."/>
            <person name="Yoshinaga Y."/>
            <person name="Martin F.M."/>
            <person name="Grigoriev I.V."/>
            <person name="Hibbett D.S."/>
        </authorList>
    </citation>
    <scope>NUCLEOTIDE SEQUENCE [LARGE SCALE GENOMIC DNA]</scope>
    <source>
        <strain evidence="5 6">HHB12733</strain>
    </source>
</reference>
<dbReference type="InterPro" id="IPR027040">
    <property type="entry name" value="PSMD4"/>
</dbReference>
<evidence type="ECO:0000259" key="4">
    <source>
        <dbReference type="PROSITE" id="PS50234"/>
    </source>
</evidence>
<comment type="similarity">
    <text evidence="1">Belongs to the proteasome subunit S5A family.</text>
</comment>
<feature type="domain" description="VWFA" evidence="4">
    <location>
        <begin position="5"/>
        <end position="188"/>
    </location>
</feature>
<dbReference type="InterPro" id="IPR003903">
    <property type="entry name" value="UIM_dom"/>
</dbReference>
<keyword evidence="6" id="KW-1185">Reference proteome</keyword>
<gene>
    <name evidence="5" type="ORF">CALCODRAFT_490406</name>
</gene>
<feature type="compositionally biased region" description="Basic and acidic residues" evidence="3">
    <location>
        <begin position="279"/>
        <end position="290"/>
    </location>
</feature>
<dbReference type="GO" id="GO:0008540">
    <property type="term" value="C:proteasome regulatory particle, base subcomplex"/>
    <property type="evidence" value="ECO:0007669"/>
    <property type="project" value="TreeGrafter"/>
</dbReference>
<dbReference type="InterPro" id="IPR002035">
    <property type="entry name" value="VWF_A"/>
</dbReference>
<dbReference type="PROSITE" id="PS50234">
    <property type="entry name" value="VWFA"/>
    <property type="match status" value="1"/>
</dbReference>
<dbReference type="STRING" id="1353952.A0A165JSI4"/>
<feature type="region of interest" description="Disordered" evidence="3">
    <location>
        <begin position="276"/>
        <end position="306"/>
    </location>
</feature>
<dbReference type="FunFam" id="3.40.50.410:FF:000005">
    <property type="entry name" value="26S proteasome non-ATPase regulatory subunit 4"/>
    <property type="match status" value="1"/>
</dbReference>
<dbReference type="Gene3D" id="3.40.50.410">
    <property type="entry name" value="von Willebrand factor, type A domain"/>
    <property type="match status" value="1"/>
</dbReference>
<proteinExistence type="inferred from homology"/>
<dbReference type="GO" id="GO:0043161">
    <property type="term" value="P:proteasome-mediated ubiquitin-dependent protein catabolic process"/>
    <property type="evidence" value="ECO:0007669"/>
    <property type="project" value="TreeGrafter"/>
</dbReference>
<dbReference type="GO" id="GO:0005634">
    <property type="term" value="C:nucleus"/>
    <property type="evidence" value="ECO:0007669"/>
    <property type="project" value="TreeGrafter"/>
</dbReference>
<evidence type="ECO:0000256" key="3">
    <source>
        <dbReference type="SAM" id="MobiDB-lite"/>
    </source>
</evidence>
<dbReference type="FunCoup" id="A0A165JSI4">
    <property type="interactions" value="548"/>
</dbReference>
<dbReference type="PANTHER" id="PTHR10223">
    <property type="entry name" value="26S PROTEASOME NON-ATPASE REGULATORY SUBUNIT 4"/>
    <property type="match status" value="1"/>
</dbReference>
<evidence type="ECO:0000256" key="2">
    <source>
        <dbReference type="ARBA" id="ARBA00022942"/>
    </source>
</evidence>
<dbReference type="AlphaFoldDB" id="A0A165JSI4"/>
<name>A0A165JSI4_9BASI</name>
<dbReference type="Pfam" id="PF13519">
    <property type="entry name" value="VWA_2"/>
    <property type="match status" value="1"/>
</dbReference>
<dbReference type="GO" id="GO:0005829">
    <property type="term" value="C:cytosol"/>
    <property type="evidence" value="ECO:0007669"/>
    <property type="project" value="TreeGrafter"/>
</dbReference>
<dbReference type="Gene3D" id="1.10.287.3990">
    <property type="match status" value="1"/>
</dbReference>
<dbReference type="OrthoDB" id="1731724at2759"/>
<evidence type="ECO:0000313" key="6">
    <source>
        <dbReference type="Proteomes" id="UP000076842"/>
    </source>
</evidence>
<evidence type="ECO:0000256" key="1">
    <source>
        <dbReference type="ARBA" id="ARBA00005574"/>
    </source>
</evidence>
<dbReference type="GO" id="GO:0036435">
    <property type="term" value="F:K48-linked polyubiquitin modification-dependent protein binding"/>
    <property type="evidence" value="ECO:0007669"/>
    <property type="project" value="UniProtKB-ARBA"/>
</dbReference>
<dbReference type="InParanoid" id="A0A165JSI4"/>
<dbReference type="InterPro" id="IPR036465">
    <property type="entry name" value="vWFA_dom_sf"/>
</dbReference>
<dbReference type="SUPFAM" id="SSF53300">
    <property type="entry name" value="vWA-like"/>
    <property type="match status" value="1"/>
</dbReference>